<dbReference type="PROSITE" id="PS51144">
    <property type="entry name" value="ALPHA_CA_2"/>
    <property type="match status" value="1"/>
</dbReference>
<name>A0A9J6GLN6_HAELO</name>
<organism evidence="2 3">
    <name type="scientific">Haemaphysalis longicornis</name>
    <name type="common">Bush tick</name>
    <dbReference type="NCBI Taxonomy" id="44386"/>
    <lineage>
        <taxon>Eukaryota</taxon>
        <taxon>Metazoa</taxon>
        <taxon>Ecdysozoa</taxon>
        <taxon>Arthropoda</taxon>
        <taxon>Chelicerata</taxon>
        <taxon>Arachnida</taxon>
        <taxon>Acari</taxon>
        <taxon>Parasitiformes</taxon>
        <taxon>Ixodida</taxon>
        <taxon>Ixodoidea</taxon>
        <taxon>Ixodidae</taxon>
        <taxon>Haemaphysalinae</taxon>
        <taxon>Haemaphysalis</taxon>
    </lineage>
</organism>
<accession>A0A9J6GLN6</accession>
<dbReference type="VEuPathDB" id="VectorBase:HLOH_044497"/>
<dbReference type="AlphaFoldDB" id="A0A9J6GLN6"/>
<feature type="domain" description="Alpha-carbonic anhydrase" evidence="1">
    <location>
        <begin position="1"/>
        <end position="117"/>
    </location>
</feature>
<comment type="caution">
    <text evidence="2">The sequence shown here is derived from an EMBL/GenBank/DDBJ whole genome shotgun (WGS) entry which is preliminary data.</text>
</comment>
<proteinExistence type="predicted"/>
<protein>
    <recommendedName>
        <fullName evidence="1">Alpha-carbonic anhydrase domain-containing protein</fullName>
    </recommendedName>
</protein>
<keyword evidence="3" id="KW-1185">Reference proteome</keyword>
<gene>
    <name evidence="2" type="ORF">HPB48_012528</name>
</gene>
<dbReference type="InterPro" id="IPR036398">
    <property type="entry name" value="CA_dom_sf"/>
</dbReference>
<dbReference type="InterPro" id="IPR001148">
    <property type="entry name" value="CA_dom"/>
</dbReference>
<evidence type="ECO:0000259" key="1">
    <source>
        <dbReference type="PROSITE" id="PS51144"/>
    </source>
</evidence>
<dbReference type="SUPFAM" id="SSF51069">
    <property type="entry name" value="Carbonic anhydrase"/>
    <property type="match status" value="1"/>
</dbReference>
<evidence type="ECO:0000313" key="2">
    <source>
        <dbReference type="EMBL" id="KAH9375092.1"/>
    </source>
</evidence>
<sequence length="117" mass="13021">MNQALPLLLATKNESPSKVAGMECSQEQPITRPRSLKYQKRAESNMLLEPFINATRHITSRGNFSKMIMPLANFLPNTTLDYYVYLGSLTFPPCTTNILVLVFSNPVDIGAQQASTL</sequence>
<dbReference type="Proteomes" id="UP000821853">
    <property type="component" value="Chromosome 5"/>
</dbReference>
<dbReference type="EMBL" id="JABSTR010000007">
    <property type="protein sequence ID" value="KAH9375092.1"/>
    <property type="molecule type" value="Genomic_DNA"/>
</dbReference>
<reference evidence="2 3" key="1">
    <citation type="journal article" date="2020" name="Cell">
        <title>Large-Scale Comparative Analyses of Tick Genomes Elucidate Their Genetic Diversity and Vector Capacities.</title>
        <authorList>
            <consortium name="Tick Genome and Microbiome Consortium (TIGMIC)"/>
            <person name="Jia N."/>
            <person name="Wang J."/>
            <person name="Shi W."/>
            <person name="Du L."/>
            <person name="Sun Y."/>
            <person name="Zhan W."/>
            <person name="Jiang J.F."/>
            <person name="Wang Q."/>
            <person name="Zhang B."/>
            <person name="Ji P."/>
            <person name="Bell-Sakyi L."/>
            <person name="Cui X.M."/>
            <person name="Yuan T.T."/>
            <person name="Jiang B.G."/>
            <person name="Yang W.F."/>
            <person name="Lam T.T."/>
            <person name="Chang Q.C."/>
            <person name="Ding S.J."/>
            <person name="Wang X.J."/>
            <person name="Zhu J.G."/>
            <person name="Ruan X.D."/>
            <person name="Zhao L."/>
            <person name="Wei J.T."/>
            <person name="Ye R.Z."/>
            <person name="Que T.C."/>
            <person name="Du C.H."/>
            <person name="Zhou Y.H."/>
            <person name="Cheng J.X."/>
            <person name="Dai P.F."/>
            <person name="Guo W.B."/>
            <person name="Han X.H."/>
            <person name="Huang E.J."/>
            <person name="Li L.F."/>
            <person name="Wei W."/>
            <person name="Gao Y.C."/>
            <person name="Liu J.Z."/>
            <person name="Shao H.Z."/>
            <person name="Wang X."/>
            <person name="Wang C.C."/>
            <person name="Yang T.C."/>
            <person name="Huo Q.B."/>
            <person name="Li W."/>
            <person name="Chen H.Y."/>
            <person name="Chen S.E."/>
            <person name="Zhou L.G."/>
            <person name="Ni X.B."/>
            <person name="Tian J.H."/>
            <person name="Sheng Y."/>
            <person name="Liu T."/>
            <person name="Pan Y.S."/>
            <person name="Xia L.Y."/>
            <person name="Li J."/>
            <person name="Zhao F."/>
            <person name="Cao W.C."/>
        </authorList>
    </citation>
    <scope>NUCLEOTIDE SEQUENCE [LARGE SCALE GENOMIC DNA]</scope>
    <source>
        <strain evidence="2">HaeL-2018</strain>
    </source>
</reference>
<evidence type="ECO:0000313" key="3">
    <source>
        <dbReference type="Proteomes" id="UP000821853"/>
    </source>
</evidence>
<dbReference type="OrthoDB" id="429145at2759"/>
<dbReference type="Gene3D" id="3.10.200.10">
    <property type="entry name" value="Alpha carbonic anhydrase"/>
    <property type="match status" value="1"/>
</dbReference>
<dbReference type="Pfam" id="PF00194">
    <property type="entry name" value="Carb_anhydrase"/>
    <property type="match status" value="1"/>
</dbReference>